<accession>A0A7K0G530</accession>
<dbReference type="GO" id="GO:0045892">
    <property type="term" value="P:negative regulation of DNA-templated transcription"/>
    <property type="evidence" value="ECO:0007669"/>
    <property type="project" value="TreeGrafter"/>
</dbReference>
<dbReference type="GO" id="GO:0006401">
    <property type="term" value="P:RNA catabolic process"/>
    <property type="evidence" value="ECO:0007669"/>
    <property type="project" value="InterPro"/>
</dbReference>
<evidence type="ECO:0000256" key="6">
    <source>
        <dbReference type="ARBA" id="ARBA00030388"/>
    </source>
</evidence>
<dbReference type="Pfam" id="PF06769">
    <property type="entry name" value="YoeB_toxin"/>
    <property type="match status" value="1"/>
</dbReference>
<dbReference type="InterPro" id="IPR035093">
    <property type="entry name" value="RelE/ParE_toxin_dom_sf"/>
</dbReference>
<evidence type="ECO:0000313" key="7">
    <source>
        <dbReference type="EMBL" id="MRX78917.1"/>
    </source>
</evidence>
<name>A0A7K0G530_9SPHI</name>
<dbReference type="Gene3D" id="3.30.2310.20">
    <property type="entry name" value="RelE-like"/>
    <property type="match status" value="1"/>
</dbReference>
<evidence type="ECO:0000256" key="2">
    <source>
        <dbReference type="ARBA" id="ARBA00022649"/>
    </source>
</evidence>
<evidence type="ECO:0000256" key="5">
    <source>
        <dbReference type="ARBA" id="ARBA00022801"/>
    </source>
</evidence>
<evidence type="ECO:0000256" key="4">
    <source>
        <dbReference type="ARBA" id="ARBA00022759"/>
    </source>
</evidence>
<dbReference type="GO" id="GO:0004519">
    <property type="term" value="F:endonuclease activity"/>
    <property type="evidence" value="ECO:0007669"/>
    <property type="project" value="UniProtKB-KW"/>
</dbReference>
<dbReference type="GO" id="GO:0016787">
    <property type="term" value="F:hydrolase activity"/>
    <property type="evidence" value="ECO:0007669"/>
    <property type="project" value="UniProtKB-KW"/>
</dbReference>
<keyword evidence="4" id="KW-0255">Endonuclease</keyword>
<keyword evidence="8" id="KW-1185">Reference proteome</keyword>
<gene>
    <name evidence="7" type="ORF">GJU39_22895</name>
</gene>
<organism evidence="7 8">
    <name type="scientific">Pedobacter petrophilus</name>
    <dbReference type="NCBI Taxonomy" id="1908241"/>
    <lineage>
        <taxon>Bacteria</taxon>
        <taxon>Pseudomonadati</taxon>
        <taxon>Bacteroidota</taxon>
        <taxon>Sphingobacteriia</taxon>
        <taxon>Sphingobacteriales</taxon>
        <taxon>Sphingobacteriaceae</taxon>
        <taxon>Pedobacter</taxon>
    </lineage>
</organism>
<keyword evidence="3" id="KW-0540">Nuclease</keyword>
<dbReference type="RefSeq" id="WP_154283312.1">
    <property type="nucleotide sequence ID" value="NZ_WKKH01000091.1"/>
</dbReference>
<reference evidence="7 8" key="1">
    <citation type="submission" date="2019-11" db="EMBL/GenBank/DDBJ databases">
        <title>Pedobacter petrophilus genome.</title>
        <authorList>
            <person name="Feldbauer M.J."/>
            <person name="Newman J.D."/>
        </authorList>
    </citation>
    <scope>NUCLEOTIDE SEQUENCE [LARGE SCALE GENOMIC DNA]</scope>
    <source>
        <strain evidence="7 8">LMG 29686</strain>
    </source>
</reference>
<evidence type="ECO:0000256" key="3">
    <source>
        <dbReference type="ARBA" id="ARBA00022722"/>
    </source>
</evidence>
<dbReference type="OrthoDB" id="9801102at2"/>
<keyword evidence="5" id="KW-0378">Hydrolase</keyword>
<dbReference type="PANTHER" id="PTHR38039:SF1">
    <property type="entry name" value="TOXIN YOEB"/>
    <property type="match status" value="1"/>
</dbReference>
<dbReference type="InterPro" id="IPR007712">
    <property type="entry name" value="RelE/ParE_toxin"/>
</dbReference>
<dbReference type="NCBIfam" id="TIGR02116">
    <property type="entry name" value="toxin_Txe_YoeB"/>
    <property type="match status" value="1"/>
</dbReference>
<dbReference type="PANTHER" id="PTHR38039">
    <property type="entry name" value="TOXIN YOEB"/>
    <property type="match status" value="1"/>
</dbReference>
<dbReference type="AlphaFoldDB" id="A0A7K0G530"/>
<dbReference type="NCBIfam" id="TIGR02385">
    <property type="entry name" value="RelE_StbE"/>
    <property type="match status" value="1"/>
</dbReference>
<proteinExistence type="inferred from homology"/>
<evidence type="ECO:0000313" key="8">
    <source>
        <dbReference type="Proteomes" id="UP000487757"/>
    </source>
</evidence>
<dbReference type="SUPFAM" id="SSF143011">
    <property type="entry name" value="RelE-like"/>
    <property type="match status" value="1"/>
</dbReference>
<evidence type="ECO:0000256" key="1">
    <source>
        <dbReference type="ARBA" id="ARBA00008172"/>
    </source>
</evidence>
<dbReference type="Proteomes" id="UP000487757">
    <property type="component" value="Unassembled WGS sequence"/>
</dbReference>
<dbReference type="InterPro" id="IPR009614">
    <property type="entry name" value="YoeB_toxin"/>
</dbReference>
<comment type="similarity">
    <text evidence="1">Belongs to the YoeB family.</text>
</comment>
<protein>
    <recommendedName>
        <fullName evidence="6">Putative mRNA interferase YoeB</fullName>
    </recommendedName>
</protein>
<dbReference type="EMBL" id="WKKH01000091">
    <property type="protein sequence ID" value="MRX78917.1"/>
    <property type="molecule type" value="Genomic_DNA"/>
</dbReference>
<keyword evidence="2" id="KW-1277">Toxin-antitoxin system</keyword>
<sequence>MRVYTINFHSQALEDIKKLKKSDKNSFKKLEKLLEELQAHPYSGTGKPEQLKYENKGEWSRRISQKHRLIYTVNDQEISVWVLAAQGHYGDK</sequence>
<comment type="caution">
    <text evidence="7">The sequence shown here is derived from an EMBL/GenBank/DDBJ whole genome shotgun (WGS) entry which is preliminary data.</text>
</comment>